<evidence type="ECO:0000313" key="3">
    <source>
        <dbReference type="EMBL" id="MDR5895057.1"/>
    </source>
</evidence>
<evidence type="ECO:0000259" key="2">
    <source>
        <dbReference type="PROSITE" id="PS51384"/>
    </source>
</evidence>
<dbReference type="Gene3D" id="2.40.30.10">
    <property type="entry name" value="Translation factors"/>
    <property type="match status" value="1"/>
</dbReference>
<dbReference type="CDD" id="cd06193">
    <property type="entry name" value="siderophore_interacting"/>
    <property type="match status" value="1"/>
</dbReference>
<dbReference type="InterPro" id="IPR007037">
    <property type="entry name" value="SIP_rossman_dom"/>
</dbReference>
<dbReference type="InterPro" id="IPR017938">
    <property type="entry name" value="Riboflavin_synthase-like_b-brl"/>
</dbReference>
<gene>
    <name evidence="3" type="ORF">QC825_03065</name>
</gene>
<feature type="domain" description="FAD-binding FR-type" evidence="2">
    <location>
        <begin position="18"/>
        <end position="143"/>
    </location>
</feature>
<dbReference type="InterPro" id="IPR013113">
    <property type="entry name" value="SIP_FAD-bd"/>
</dbReference>
<keyword evidence="4" id="KW-1185">Reference proteome</keyword>
<dbReference type="Proteomes" id="UP001269375">
    <property type="component" value="Unassembled WGS sequence"/>
</dbReference>
<dbReference type="PANTHER" id="PTHR30157">
    <property type="entry name" value="FERRIC REDUCTASE, NADPH-DEPENDENT"/>
    <property type="match status" value="1"/>
</dbReference>
<dbReference type="EMBL" id="JARWAO010000001">
    <property type="protein sequence ID" value="MDR5895057.1"/>
    <property type="molecule type" value="Genomic_DNA"/>
</dbReference>
<reference evidence="3 4" key="1">
    <citation type="submission" date="2023-04" db="EMBL/GenBank/DDBJ databases">
        <title>A long-awaited taxogenomic arrangement of the family Halomonadaceae.</title>
        <authorList>
            <person name="De La Haba R."/>
            <person name="Chuvochina M."/>
            <person name="Wittouck S."/>
            <person name="Arahal D.R."/>
            <person name="Sanchez-Porro C."/>
            <person name="Hugenholtz P."/>
            <person name="Ventosa A."/>
        </authorList>
    </citation>
    <scope>NUCLEOTIDE SEQUENCE [LARGE SCALE GENOMIC DNA]</scope>
    <source>
        <strain evidence="3 4">DSM 22428</strain>
    </source>
</reference>
<organism evidence="3 4">
    <name type="scientific">Larsenimonas suaedae</name>
    <dbReference type="NCBI Taxonomy" id="1851019"/>
    <lineage>
        <taxon>Bacteria</taxon>
        <taxon>Pseudomonadati</taxon>
        <taxon>Pseudomonadota</taxon>
        <taxon>Gammaproteobacteria</taxon>
        <taxon>Oceanospirillales</taxon>
        <taxon>Halomonadaceae</taxon>
        <taxon>Larsenimonas</taxon>
    </lineage>
</organism>
<proteinExistence type="inferred from homology"/>
<dbReference type="PANTHER" id="PTHR30157:SF0">
    <property type="entry name" value="NADPH-DEPENDENT FERRIC-CHELATE REDUCTASE"/>
    <property type="match status" value="1"/>
</dbReference>
<accession>A0ABU1GSR0</accession>
<dbReference type="RefSeq" id="WP_251592331.1">
    <property type="nucleotide sequence ID" value="NZ_JAMLJI010000002.1"/>
</dbReference>
<evidence type="ECO:0000313" key="4">
    <source>
        <dbReference type="Proteomes" id="UP001269375"/>
    </source>
</evidence>
<protein>
    <submittedName>
        <fullName evidence="3">Siderophore-interacting protein</fullName>
    </submittedName>
</protein>
<sequence length="284" mass="31391">MTTSTHIAAAPAPTRKKRPPRLLEVTRTEPLSEHMVRIFLGGEALAGFPDNAPGGHLKVFLPRDHQSTPSLPELTADGPIWPEPEERPITRTYSVRQMDTERGELAIDFVLHGDNGPASRWAARATQGDLIGISGPGGPLPLLKPADHYLLAGDLSALPAMIALCEALPGNASGHVLIEAIDERDHIDFEHPPGLKIHWLYRGAQAACESMRLIEAARALSFDENAVVFGWAGGENSAVLALRDHFRNTLALPKGRFYAVPYWKDQFSEERYHQERHRIMDENE</sequence>
<dbReference type="Pfam" id="PF08021">
    <property type="entry name" value="FAD_binding_9"/>
    <property type="match status" value="1"/>
</dbReference>
<dbReference type="Pfam" id="PF04954">
    <property type="entry name" value="SIP"/>
    <property type="match status" value="1"/>
</dbReference>
<evidence type="ECO:0000256" key="1">
    <source>
        <dbReference type="ARBA" id="ARBA00035644"/>
    </source>
</evidence>
<name>A0ABU1GSR0_9GAMM</name>
<dbReference type="InterPro" id="IPR017927">
    <property type="entry name" value="FAD-bd_FR_type"/>
</dbReference>
<comment type="caution">
    <text evidence="3">The sequence shown here is derived from an EMBL/GenBank/DDBJ whole genome shotgun (WGS) entry which is preliminary data.</text>
</comment>
<dbReference type="SUPFAM" id="SSF63380">
    <property type="entry name" value="Riboflavin synthase domain-like"/>
    <property type="match status" value="1"/>
</dbReference>
<dbReference type="InterPro" id="IPR039261">
    <property type="entry name" value="FNR_nucleotide-bd"/>
</dbReference>
<dbReference type="InterPro" id="IPR039374">
    <property type="entry name" value="SIP_fam"/>
</dbReference>
<dbReference type="PROSITE" id="PS51384">
    <property type="entry name" value="FAD_FR"/>
    <property type="match status" value="1"/>
</dbReference>
<comment type="similarity">
    <text evidence="1">Belongs to the SIP oxidoreductase family.</text>
</comment>
<dbReference type="Gene3D" id="3.40.50.80">
    <property type="entry name" value="Nucleotide-binding domain of ferredoxin-NADP reductase (FNR) module"/>
    <property type="match status" value="1"/>
</dbReference>